<reference evidence="7 8" key="1">
    <citation type="submission" date="2017-08" db="EMBL/GenBank/DDBJ databases">
        <title>Infants hospitalized years apart are colonized by the same room-sourced microbial strains.</title>
        <authorList>
            <person name="Brooks B."/>
            <person name="Olm M.R."/>
            <person name="Firek B.A."/>
            <person name="Baker R."/>
            <person name="Thomas B.C."/>
            <person name="Morowitz M.J."/>
            <person name="Banfield J.F."/>
        </authorList>
    </citation>
    <scope>NUCLEOTIDE SEQUENCE [LARGE SCALE GENOMIC DNA]</scope>
    <source>
        <strain evidence="7">S2_005_002_R2_34</strain>
    </source>
</reference>
<dbReference type="PANTHER" id="PTHR37422">
    <property type="entry name" value="TEICHURONIC ACID BIOSYNTHESIS PROTEIN TUAE"/>
    <property type="match status" value="1"/>
</dbReference>
<evidence type="ECO:0000256" key="3">
    <source>
        <dbReference type="ARBA" id="ARBA00022989"/>
    </source>
</evidence>
<dbReference type="InterPro" id="IPR007016">
    <property type="entry name" value="O-antigen_ligase-rel_domated"/>
</dbReference>
<evidence type="ECO:0000256" key="5">
    <source>
        <dbReference type="SAM" id="Phobius"/>
    </source>
</evidence>
<evidence type="ECO:0000256" key="2">
    <source>
        <dbReference type="ARBA" id="ARBA00022692"/>
    </source>
</evidence>
<feature type="transmembrane region" description="Helical" evidence="5">
    <location>
        <begin position="393"/>
        <end position="413"/>
    </location>
</feature>
<feature type="transmembrane region" description="Helical" evidence="5">
    <location>
        <begin position="232"/>
        <end position="260"/>
    </location>
</feature>
<dbReference type="Pfam" id="PF04932">
    <property type="entry name" value="Wzy_C"/>
    <property type="match status" value="1"/>
</dbReference>
<feature type="transmembrane region" description="Helical" evidence="5">
    <location>
        <begin position="433"/>
        <end position="461"/>
    </location>
</feature>
<protein>
    <recommendedName>
        <fullName evidence="6">O-antigen ligase-related domain-containing protein</fullName>
    </recommendedName>
</protein>
<feature type="transmembrane region" description="Helical" evidence="5">
    <location>
        <begin position="48"/>
        <end position="68"/>
    </location>
</feature>
<feature type="transmembrane region" description="Helical" evidence="5">
    <location>
        <begin position="77"/>
        <end position="99"/>
    </location>
</feature>
<proteinExistence type="predicted"/>
<dbReference type="PANTHER" id="PTHR37422:SF23">
    <property type="entry name" value="TEICHURONIC ACID BIOSYNTHESIS PROTEIN TUAE"/>
    <property type="match status" value="1"/>
</dbReference>
<feature type="transmembrane region" description="Helical" evidence="5">
    <location>
        <begin position="151"/>
        <end position="173"/>
    </location>
</feature>
<feature type="transmembrane region" description="Helical" evidence="5">
    <location>
        <begin position="119"/>
        <end position="139"/>
    </location>
</feature>
<sequence>MDHLREAAAMALASADGAAPASDAKSRTAAVLVAAAVVATAFNDLRPLLPVGELGPTAVIYVFPLLLLHTLTEPEKLAFPVLATILAIGLFAVIVAGVAANFADVSGAYFKGRGGIGRVATQGMSVVLGLLVCLMFYNFTRRGFLEAMSRGARITLLIMGGVGLLELGSWYHLPGLTQTHNALATVIHAESGPVYPQRLRSTAFEVSYAGVVLAFVFPFALLGLPRGDRRRLLYLAIVAVLVTFARSRTAMLVIGSQALFLLWFSARERFDRILHGVTVAVFAAVLLTLNPATRETLGGAVTNLALYGNTAGAARQAEENVSNITRLAAIHAGLSMFRERPLLGVGLGQYGFAYPSHVGAADYRSWEVRRYVTSADPEWPPIFSLHVRILAELGLLGYAIWCALILPVLWRSLPRVDPGTLTGRAHLAVSQTLAGWLLLGTSIDSFNFFGGWIALGVGLALPRGRAPRPAAREESP</sequence>
<evidence type="ECO:0000313" key="8">
    <source>
        <dbReference type="Proteomes" id="UP000249185"/>
    </source>
</evidence>
<dbReference type="InterPro" id="IPR051533">
    <property type="entry name" value="WaaL-like"/>
</dbReference>
<evidence type="ECO:0000256" key="1">
    <source>
        <dbReference type="ARBA" id="ARBA00004141"/>
    </source>
</evidence>
<evidence type="ECO:0000259" key="6">
    <source>
        <dbReference type="Pfam" id="PF04932"/>
    </source>
</evidence>
<evidence type="ECO:0000256" key="4">
    <source>
        <dbReference type="ARBA" id="ARBA00023136"/>
    </source>
</evidence>
<keyword evidence="2 5" id="KW-0812">Transmembrane</keyword>
<dbReference type="EMBL" id="QFPW01000003">
    <property type="protein sequence ID" value="PZQ50769.1"/>
    <property type="molecule type" value="Genomic_DNA"/>
</dbReference>
<dbReference type="GO" id="GO:0016020">
    <property type="term" value="C:membrane"/>
    <property type="evidence" value="ECO:0007669"/>
    <property type="project" value="UniProtKB-SubCell"/>
</dbReference>
<gene>
    <name evidence="7" type="ORF">DI556_06530</name>
</gene>
<feature type="transmembrane region" description="Helical" evidence="5">
    <location>
        <begin position="272"/>
        <end position="289"/>
    </location>
</feature>
<feature type="domain" description="O-antigen ligase-related" evidence="6">
    <location>
        <begin position="234"/>
        <end position="402"/>
    </location>
</feature>
<evidence type="ECO:0000313" key="7">
    <source>
        <dbReference type="EMBL" id="PZQ50769.1"/>
    </source>
</evidence>
<comment type="caution">
    <text evidence="7">The sequence shown here is derived from an EMBL/GenBank/DDBJ whole genome shotgun (WGS) entry which is preliminary data.</text>
</comment>
<accession>A0A2W5NEY6</accession>
<comment type="subcellular location">
    <subcellularLocation>
        <location evidence="1">Membrane</location>
        <topology evidence="1">Multi-pass membrane protein</topology>
    </subcellularLocation>
</comment>
<feature type="transmembrane region" description="Helical" evidence="5">
    <location>
        <begin position="206"/>
        <end position="225"/>
    </location>
</feature>
<organism evidence="7 8">
    <name type="scientific">Rhodovulum sulfidophilum</name>
    <name type="common">Rhodobacter sulfidophilus</name>
    <dbReference type="NCBI Taxonomy" id="35806"/>
    <lineage>
        <taxon>Bacteria</taxon>
        <taxon>Pseudomonadati</taxon>
        <taxon>Pseudomonadota</taxon>
        <taxon>Alphaproteobacteria</taxon>
        <taxon>Rhodobacterales</taxon>
        <taxon>Paracoccaceae</taxon>
        <taxon>Rhodovulum</taxon>
    </lineage>
</organism>
<dbReference type="AlphaFoldDB" id="A0A2W5NEY6"/>
<name>A0A2W5NEY6_RHOSU</name>
<keyword evidence="4 5" id="KW-0472">Membrane</keyword>
<keyword evidence="3 5" id="KW-1133">Transmembrane helix</keyword>
<dbReference type="Proteomes" id="UP000249185">
    <property type="component" value="Unassembled WGS sequence"/>
</dbReference>